<organism evidence="25 26">
    <name type="scientific">Galemys pyrenaicus</name>
    <name type="common">Iberian desman</name>
    <name type="synonym">Pyrenean desman</name>
    <dbReference type="NCBI Taxonomy" id="202257"/>
    <lineage>
        <taxon>Eukaryota</taxon>
        <taxon>Metazoa</taxon>
        <taxon>Chordata</taxon>
        <taxon>Craniata</taxon>
        <taxon>Vertebrata</taxon>
        <taxon>Euteleostomi</taxon>
        <taxon>Mammalia</taxon>
        <taxon>Eutheria</taxon>
        <taxon>Laurasiatheria</taxon>
        <taxon>Eulipotyphla</taxon>
        <taxon>Talpidae</taxon>
        <taxon>Galemys</taxon>
    </lineage>
</organism>
<evidence type="ECO:0000256" key="14">
    <source>
        <dbReference type="ARBA" id="ARBA00022787"/>
    </source>
</evidence>
<dbReference type="PANTHER" id="PTHR13335">
    <property type="entry name" value="TARGET OF RAPAMYCIN COMPLEX 2 SUBUNIT MAPKAP1"/>
    <property type="match status" value="1"/>
</dbReference>
<dbReference type="GO" id="GO:0005741">
    <property type="term" value="C:mitochondrial outer membrane"/>
    <property type="evidence" value="ECO:0007669"/>
    <property type="project" value="UniProtKB-SubCell"/>
</dbReference>
<feature type="region of interest" description="Disordered" evidence="24">
    <location>
        <begin position="1"/>
        <end position="40"/>
    </location>
</feature>
<comment type="similarity">
    <text evidence="9">Belongs to the SIN1 family.</text>
</comment>
<evidence type="ECO:0000256" key="23">
    <source>
        <dbReference type="ARBA" id="ARBA00049998"/>
    </source>
</evidence>
<evidence type="ECO:0000256" key="15">
    <source>
        <dbReference type="ARBA" id="ARBA00022824"/>
    </source>
</evidence>
<comment type="caution">
    <text evidence="25">The sequence shown here is derived from an EMBL/GenBank/DDBJ whole genome shotgun (WGS) entry which is preliminary data.</text>
</comment>
<keyword evidence="20" id="KW-0539">Nucleus</keyword>
<name>A0A8J6DM41_GALPY</name>
<evidence type="ECO:0000256" key="22">
    <source>
        <dbReference type="ARBA" id="ARBA00031431"/>
    </source>
</evidence>
<dbReference type="InterPro" id="IPR008828">
    <property type="entry name" value="Sin1/Avo1"/>
</dbReference>
<proteinExistence type="inferred from homology"/>
<evidence type="ECO:0000256" key="16">
    <source>
        <dbReference type="ARBA" id="ARBA00023034"/>
    </source>
</evidence>
<keyword evidence="26" id="KW-1185">Reference proteome</keyword>
<dbReference type="EMBL" id="JAGFMF010011785">
    <property type="protein sequence ID" value="KAG8512765.1"/>
    <property type="molecule type" value="Genomic_DNA"/>
</dbReference>
<comment type="subcellular location">
    <subcellularLocation>
        <location evidence="2">Cell membrane</location>
        <topology evidence="2">Peripheral membrane protein</topology>
    </subcellularLocation>
    <subcellularLocation>
        <location evidence="7">Cytoplasm</location>
        <location evidence="7">Perinuclear region</location>
    </subcellularLocation>
    <subcellularLocation>
        <location evidence="3">Early endosome membrane</location>
        <topology evidence="3">Peripheral membrane protein</topology>
    </subcellularLocation>
    <subcellularLocation>
        <location evidence="5">Endoplasmic reticulum membrane</location>
        <topology evidence="5">Peripheral membrane protein</topology>
    </subcellularLocation>
    <subcellularLocation>
        <location evidence="4">Golgi apparatus membrane</location>
        <topology evidence="4">Peripheral membrane protein</topology>
    </subcellularLocation>
    <subcellularLocation>
        <location evidence="8">Late endosome membrane</location>
        <topology evidence="8">Peripheral membrane protein</topology>
    </subcellularLocation>
    <subcellularLocation>
        <location evidence="21">Lysosome membrane</location>
        <topology evidence="21">Peripheral membrane protein</topology>
    </subcellularLocation>
    <subcellularLocation>
        <location evidence="6">Mitochondrion outer membrane</location>
        <topology evidence="6">Peripheral membrane protein</topology>
    </subcellularLocation>
    <subcellularLocation>
        <location evidence="1">Nucleus</location>
    </subcellularLocation>
</comment>
<evidence type="ECO:0000256" key="5">
    <source>
        <dbReference type="ARBA" id="ARBA00004406"/>
    </source>
</evidence>
<keyword evidence="19" id="KW-0458">Lysosome</keyword>
<evidence type="ECO:0000256" key="7">
    <source>
        <dbReference type="ARBA" id="ARBA00004556"/>
    </source>
</evidence>
<evidence type="ECO:0000256" key="9">
    <source>
        <dbReference type="ARBA" id="ARBA00009407"/>
    </source>
</evidence>
<dbReference type="InterPro" id="IPR011993">
    <property type="entry name" value="PH-like_dom_sf"/>
</dbReference>
<dbReference type="OrthoDB" id="241990at2759"/>
<dbReference type="GO" id="GO:0048471">
    <property type="term" value="C:perinuclear region of cytoplasm"/>
    <property type="evidence" value="ECO:0007669"/>
    <property type="project" value="UniProtKB-SubCell"/>
</dbReference>
<evidence type="ECO:0000313" key="26">
    <source>
        <dbReference type="Proteomes" id="UP000700334"/>
    </source>
</evidence>
<keyword evidence="14" id="KW-1000">Mitochondrion outer membrane</keyword>
<accession>A0A8J6DM41</accession>
<evidence type="ECO:0000256" key="12">
    <source>
        <dbReference type="ARBA" id="ARBA00022490"/>
    </source>
</evidence>
<evidence type="ECO:0000256" key="17">
    <source>
        <dbReference type="ARBA" id="ARBA00023128"/>
    </source>
</evidence>
<protein>
    <recommendedName>
        <fullName evidence="10">Target of rapamycin complex 2 subunit MAPKAP1</fullName>
    </recommendedName>
    <alternativeName>
        <fullName evidence="22">Stress-activated map kinase-interacting protein 1</fullName>
    </alternativeName>
</protein>
<sequence>MLGPGEGSERDEARPGSAPQSQCGSEGGGRGPGNYDEDPGHAIFKLTYLSNHDYKHLYFESDAATVNEIVLKVNYILESRASTARADYFAQKQRKLNRRTSFSFQKEKKSGQQ</sequence>
<evidence type="ECO:0000256" key="3">
    <source>
        <dbReference type="ARBA" id="ARBA00004220"/>
    </source>
</evidence>
<dbReference type="GO" id="GO:0005886">
    <property type="term" value="C:plasma membrane"/>
    <property type="evidence" value="ECO:0007669"/>
    <property type="project" value="UniProtKB-SubCell"/>
</dbReference>
<dbReference type="GO" id="GO:0000139">
    <property type="term" value="C:Golgi membrane"/>
    <property type="evidence" value="ECO:0007669"/>
    <property type="project" value="UniProtKB-SubCell"/>
</dbReference>
<evidence type="ECO:0000256" key="18">
    <source>
        <dbReference type="ARBA" id="ARBA00023136"/>
    </source>
</evidence>
<evidence type="ECO:0000256" key="20">
    <source>
        <dbReference type="ARBA" id="ARBA00023242"/>
    </source>
</evidence>
<dbReference type="GO" id="GO:0031901">
    <property type="term" value="C:early endosome membrane"/>
    <property type="evidence" value="ECO:0007669"/>
    <property type="project" value="UniProtKB-SubCell"/>
</dbReference>
<evidence type="ECO:0000256" key="10">
    <source>
        <dbReference type="ARBA" id="ARBA00014183"/>
    </source>
</evidence>
<dbReference type="AlphaFoldDB" id="A0A8J6DM41"/>
<evidence type="ECO:0000256" key="13">
    <source>
        <dbReference type="ARBA" id="ARBA00022753"/>
    </source>
</evidence>
<evidence type="ECO:0000256" key="24">
    <source>
        <dbReference type="SAM" id="MobiDB-lite"/>
    </source>
</evidence>
<dbReference type="GO" id="GO:0005765">
    <property type="term" value="C:lysosomal membrane"/>
    <property type="evidence" value="ECO:0007669"/>
    <property type="project" value="UniProtKB-SubCell"/>
</dbReference>
<evidence type="ECO:0000256" key="2">
    <source>
        <dbReference type="ARBA" id="ARBA00004202"/>
    </source>
</evidence>
<comment type="subunit">
    <text evidence="23">Component of the mechanistic target of rapamycin complex 2 (mTORC2), consisting in two heterotretramers composed of MTOR, MLST8, RICTOR and MAPKAP1/SIN1. The mTORC2 core complex associates with PRR5/PROTOR1 and/or PRR5L/PROTOR2. Contrary to mTORC1, mTORC2 does not bind to and is not sensitive to FKBP12-rapamycin. Interacts with MAP3K2. Interacts with ATF2. Interacts with MAPK8. Interacts with GTP-bound HRAS and KRAS; inhibiting their activity. Interacts with IFNAR2.</text>
</comment>
<evidence type="ECO:0000256" key="21">
    <source>
        <dbReference type="ARBA" id="ARBA00023765"/>
    </source>
</evidence>
<keyword evidence="16" id="KW-0333">Golgi apparatus</keyword>
<keyword evidence="11" id="KW-1003">Cell membrane</keyword>
<dbReference type="FunFam" id="2.30.29.30:FF:000585">
    <property type="entry name" value="target of rapamycin complex 2 subunit MAPKAP1 isoform X3"/>
    <property type="match status" value="1"/>
</dbReference>
<keyword evidence="12" id="KW-0963">Cytoplasm</keyword>
<dbReference type="GO" id="GO:0005546">
    <property type="term" value="F:phosphatidylinositol-4,5-bisphosphate binding"/>
    <property type="evidence" value="ECO:0007669"/>
    <property type="project" value="TreeGrafter"/>
</dbReference>
<keyword evidence="18" id="KW-0472">Membrane</keyword>
<evidence type="ECO:0000256" key="8">
    <source>
        <dbReference type="ARBA" id="ARBA00004633"/>
    </source>
</evidence>
<evidence type="ECO:0000256" key="4">
    <source>
        <dbReference type="ARBA" id="ARBA00004395"/>
    </source>
</evidence>
<gene>
    <name evidence="25" type="ORF">J0S82_007710</name>
</gene>
<dbReference type="GO" id="GO:0038203">
    <property type="term" value="P:TORC2 signaling"/>
    <property type="evidence" value="ECO:0007669"/>
    <property type="project" value="UniProtKB-ARBA"/>
</dbReference>
<dbReference type="Gene3D" id="2.30.29.30">
    <property type="entry name" value="Pleckstrin-homology domain (PH domain)/Phosphotyrosine-binding domain (PTB)"/>
    <property type="match status" value="1"/>
</dbReference>
<evidence type="ECO:0000256" key="6">
    <source>
        <dbReference type="ARBA" id="ARBA00004450"/>
    </source>
</evidence>
<dbReference type="GO" id="GO:0005789">
    <property type="term" value="C:endoplasmic reticulum membrane"/>
    <property type="evidence" value="ECO:0007669"/>
    <property type="project" value="UniProtKB-SubCell"/>
</dbReference>
<dbReference type="GO" id="GO:0140767">
    <property type="term" value="F:enzyme-substrate adaptor activity"/>
    <property type="evidence" value="ECO:0007669"/>
    <property type="project" value="UniProtKB-ARBA"/>
</dbReference>
<evidence type="ECO:0000256" key="11">
    <source>
        <dbReference type="ARBA" id="ARBA00022475"/>
    </source>
</evidence>
<reference evidence="25" key="1">
    <citation type="journal article" date="2021" name="Evol. Appl.">
        <title>The genome of the Pyrenean desman and the effects of bottlenecks and inbreeding on the genomic landscape of an endangered species.</title>
        <authorList>
            <person name="Escoda L."/>
            <person name="Castresana J."/>
        </authorList>
    </citation>
    <scope>NUCLEOTIDE SEQUENCE</scope>
    <source>
        <strain evidence="25">IBE-C5619</strain>
    </source>
</reference>
<keyword evidence="17" id="KW-0496">Mitochondrion</keyword>
<dbReference type="PANTHER" id="PTHR13335:SF1">
    <property type="entry name" value="TARGET OF RAPAMYCIN COMPLEX 2 SUBUNIT MAPKAP1"/>
    <property type="match status" value="1"/>
</dbReference>
<dbReference type="GO" id="GO:0031902">
    <property type="term" value="C:late endosome membrane"/>
    <property type="evidence" value="ECO:0007669"/>
    <property type="project" value="UniProtKB-SubCell"/>
</dbReference>
<evidence type="ECO:0000313" key="25">
    <source>
        <dbReference type="EMBL" id="KAG8512765.1"/>
    </source>
</evidence>
<evidence type="ECO:0000256" key="19">
    <source>
        <dbReference type="ARBA" id="ARBA00023228"/>
    </source>
</evidence>
<dbReference type="GO" id="GO:0031932">
    <property type="term" value="C:TORC2 complex"/>
    <property type="evidence" value="ECO:0007669"/>
    <property type="project" value="InterPro"/>
</dbReference>
<dbReference type="Proteomes" id="UP000700334">
    <property type="component" value="Unassembled WGS sequence"/>
</dbReference>
<keyword evidence="13" id="KW-0967">Endosome</keyword>
<keyword evidence="15" id="KW-0256">Endoplasmic reticulum</keyword>
<dbReference type="GO" id="GO:0005634">
    <property type="term" value="C:nucleus"/>
    <property type="evidence" value="ECO:0007669"/>
    <property type="project" value="UniProtKB-SubCell"/>
</dbReference>
<evidence type="ECO:0000256" key="1">
    <source>
        <dbReference type="ARBA" id="ARBA00004123"/>
    </source>
</evidence>